<gene>
    <name evidence="1" type="ORF">EZS27_034236</name>
</gene>
<dbReference type="AlphaFoldDB" id="A0A5J4Q2K5"/>
<proteinExistence type="predicted"/>
<evidence type="ECO:0000313" key="1">
    <source>
        <dbReference type="EMBL" id="KAA6315279.1"/>
    </source>
</evidence>
<reference evidence="1" key="1">
    <citation type="submission" date="2019-03" db="EMBL/GenBank/DDBJ databases">
        <title>Single cell metagenomics reveals metabolic interactions within the superorganism composed of flagellate Streblomastix strix and complex community of Bacteroidetes bacteria on its surface.</title>
        <authorList>
            <person name="Treitli S.C."/>
            <person name="Kolisko M."/>
            <person name="Husnik F."/>
            <person name="Keeling P."/>
            <person name="Hampl V."/>
        </authorList>
    </citation>
    <scope>NUCLEOTIDE SEQUENCE</scope>
    <source>
        <strain evidence="1">STM</strain>
    </source>
</reference>
<protein>
    <submittedName>
        <fullName evidence="1">Uncharacterized protein</fullName>
    </submittedName>
</protein>
<feature type="non-terminal residue" evidence="1">
    <location>
        <position position="1"/>
    </location>
</feature>
<comment type="caution">
    <text evidence="1">The sequence shown here is derived from an EMBL/GenBank/DDBJ whole genome shotgun (WGS) entry which is preliminary data.</text>
</comment>
<name>A0A5J4Q2K5_9ZZZZ</name>
<sequence>KRVDEIPIIKKLKIYDIGSSGKLNAYKLFIAKSITLLNYSGRIRLIFPYQHHLSSLSFLHYEKKVSGIWI</sequence>
<organism evidence="1">
    <name type="scientific">termite gut metagenome</name>
    <dbReference type="NCBI Taxonomy" id="433724"/>
    <lineage>
        <taxon>unclassified sequences</taxon>
        <taxon>metagenomes</taxon>
        <taxon>organismal metagenomes</taxon>
    </lineage>
</organism>
<dbReference type="EMBL" id="SNRY01005313">
    <property type="protein sequence ID" value="KAA6315279.1"/>
    <property type="molecule type" value="Genomic_DNA"/>
</dbReference>
<accession>A0A5J4Q2K5</accession>